<sequence length="291" mass="33457">MKEISEYQPIDTDESRSNLGTEDELFLSKHDCIRNRYRRFERWGCVTGAVLVLIVYTVVVASATWFMTKESRRHGTRFLKSPANDYIAYEVHVMDQFEDRNATMYFGEPSEAIDRNWHEIFEHQNIGLSPELMHELGRESEGIQLPDGTYFGSIMVFHHLHCLKNIYHALHPDYYGLDKLQGAEKDMLWEHTDHCLHMLMDAVMCQGDTTVLTMKWEDRGARPIGNLTSPHECVNWDRLMEWVVPNSRDVFADGMLVHPLYGPLFENGKPSEAFVDSVAKAGSGKVNGISL</sequence>
<dbReference type="Proteomes" id="UP001397290">
    <property type="component" value="Unassembled WGS sequence"/>
</dbReference>
<dbReference type="Pfam" id="PF11807">
    <property type="entry name" value="UstYa"/>
    <property type="match status" value="1"/>
</dbReference>
<keyword evidence="2" id="KW-0812">Transmembrane</keyword>
<protein>
    <recommendedName>
        <fullName evidence="5">Tat pathway signal sequence</fullName>
    </recommendedName>
</protein>
<feature type="transmembrane region" description="Helical" evidence="2">
    <location>
        <begin position="43"/>
        <end position="67"/>
    </location>
</feature>
<dbReference type="PANTHER" id="PTHR33365:SF7">
    <property type="entry name" value="TAT PATHWAY SIGNAL SEQUENCE"/>
    <property type="match status" value="1"/>
</dbReference>
<dbReference type="EMBL" id="JAAHCF010000214">
    <property type="protein sequence ID" value="KAK8146374.1"/>
    <property type="molecule type" value="Genomic_DNA"/>
</dbReference>
<evidence type="ECO:0008006" key="5">
    <source>
        <dbReference type="Google" id="ProtNLM"/>
    </source>
</evidence>
<proteinExistence type="inferred from homology"/>
<dbReference type="InterPro" id="IPR021765">
    <property type="entry name" value="UstYa-like"/>
</dbReference>
<accession>A0AAW0RWY5</accession>
<evidence type="ECO:0000313" key="3">
    <source>
        <dbReference type="EMBL" id="KAK8146374.1"/>
    </source>
</evidence>
<comment type="similarity">
    <text evidence="1">Belongs to the ustYa family.</text>
</comment>
<evidence type="ECO:0000313" key="4">
    <source>
        <dbReference type="Proteomes" id="UP001397290"/>
    </source>
</evidence>
<name>A0AAW0RWY5_9HYPO</name>
<evidence type="ECO:0000256" key="1">
    <source>
        <dbReference type="ARBA" id="ARBA00035112"/>
    </source>
</evidence>
<gene>
    <name evidence="3" type="ORF">G3M48_003204</name>
</gene>
<evidence type="ECO:0000256" key="2">
    <source>
        <dbReference type="SAM" id="Phobius"/>
    </source>
</evidence>
<keyword evidence="2" id="KW-1133">Transmembrane helix</keyword>
<dbReference type="AlphaFoldDB" id="A0AAW0RWY5"/>
<reference evidence="3 4" key="1">
    <citation type="submission" date="2020-02" db="EMBL/GenBank/DDBJ databases">
        <title>Comparative genomics of the hypocrealean fungal genus Beauvera.</title>
        <authorList>
            <person name="Showalter D.N."/>
            <person name="Bushley K.E."/>
            <person name="Rehner S.A."/>
        </authorList>
    </citation>
    <scope>NUCLEOTIDE SEQUENCE [LARGE SCALE GENOMIC DNA]</scope>
    <source>
        <strain evidence="3 4">ARSEF4384</strain>
    </source>
</reference>
<keyword evidence="2" id="KW-0472">Membrane</keyword>
<comment type="caution">
    <text evidence="3">The sequence shown here is derived from an EMBL/GenBank/DDBJ whole genome shotgun (WGS) entry which is preliminary data.</text>
</comment>
<keyword evidence="4" id="KW-1185">Reference proteome</keyword>
<organism evidence="3 4">
    <name type="scientific">Beauveria asiatica</name>
    <dbReference type="NCBI Taxonomy" id="1069075"/>
    <lineage>
        <taxon>Eukaryota</taxon>
        <taxon>Fungi</taxon>
        <taxon>Dikarya</taxon>
        <taxon>Ascomycota</taxon>
        <taxon>Pezizomycotina</taxon>
        <taxon>Sordariomycetes</taxon>
        <taxon>Hypocreomycetidae</taxon>
        <taxon>Hypocreales</taxon>
        <taxon>Cordycipitaceae</taxon>
        <taxon>Beauveria</taxon>
    </lineage>
</organism>
<dbReference type="PANTHER" id="PTHR33365">
    <property type="entry name" value="YALI0B05434P"/>
    <property type="match status" value="1"/>
</dbReference>
<dbReference type="GO" id="GO:0043386">
    <property type="term" value="P:mycotoxin biosynthetic process"/>
    <property type="evidence" value="ECO:0007669"/>
    <property type="project" value="InterPro"/>
</dbReference>